<dbReference type="EMBL" id="CM012454">
    <property type="protein sequence ID" value="RVE60469.1"/>
    <property type="molecule type" value="Genomic_DNA"/>
</dbReference>
<proteinExistence type="predicted"/>
<dbReference type="Proteomes" id="UP000283210">
    <property type="component" value="Chromosome 18"/>
</dbReference>
<sequence length="263" mass="30255">MNKTEKSYDPNDKTLKFVDRVDELDFLYEGFGSLRAEMSCGHAVTPMSLTKWCCRFLERGESRFVCGMTGCNKEWSYEEVCKMALLTPEEKEYFERTLKIIDDRERMKNTKLCPECKVPVMRNDESNLRVRCQVCSKKKRKDFDFCWQCLNEWKGPESRTDRCENDGCFSEALITLMNCPEMVFHSVKDVTGCPSIRACPTCGSLVQHSSQFCKSIVCPRCKVKFCFVCLKIMTECTKTSKPYSSCSGGVAPRQTSIPVRHPK</sequence>
<reference evidence="2 3" key="2">
    <citation type="submission" date="2019-01" db="EMBL/GenBank/DDBJ databases">
        <title>A chromosome length genome reference of the Java medaka (oryzias javanicus).</title>
        <authorList>
            <person name="Herpin A."/>
            <person name="Takehana Y."/>
            <person name="Naruse K."/>
            <person name="Ansai S."/>
            <person name="Kawaguchi M."/>
        </authorList>
    </citation>
    <scope>NUCLEOTIDE SEQUENCE [LARGE SCALE GENOMIC DNA]</scope>
    <source>
        <strain evidence="2">RS831</strain>
        <tissue evidence="2">Whole body</tissue>
    </source>
</reference>
<dbReference type="FunFam" id="1.20.120.1750:FF:000040">
    <property type="entry name" value="RBR-type E3 ubiquitin transferase"/>
    <property type="match status" value="1"/>
</dbReference>
<name>A0A437CCD7_ORYJA</name>
<organism evidence="2 3">
    <name type="scientific">Oryzias javanicus</name>
    <name type="common">Javanese ricefish</name>
    <name type="synonym">Aplocheilus javanicus</name>
    <dbReference type="NCBI Taxonomy" id="123683"/>
    <lineage>
        <taxon>Eukaryota</taxon>
        <taxon>Metazoa</taxon>
        <taxon>Chordata</taxon>
        <taxon>Craniata</taxon>
        <taxon>Vertebrata</taxon>
        <taxon>Euteleostomi</taxon>
        <taxon>Actinopterygii</taxon>
        <taxon>Neopterygii</taxon>
        <taxon>Teleostei</taxon>
        <taxon>Neoteleostei</taxon>
        <taxon>Acanthomorphata</taxon>
        <taxon>Ovalentaria</taxon>
        <taxon>Atherinomorphae</taxon>
        <taxon>Beloniformes</taxon>
        <taxon>Adrianichthyidae</taxon>
        <taxon>Oryziinae</taxon>
        <taxon>Oryzias</taxon>
    </lineage>
</organism>
<feature type="compositionally biased region" description="Polar residues" evidence="1">
    <location>
        <begin position="244"/>
        <end position="257"/>
    </location>
</feature>
<evidence type="ECO:0008006" key="4">
    <source>
        <dbReference type="Google" id="ProtNLM"/>
    </source>
</evidence>
<accession>A0A437CCD7</accession>
<protein>
    <recommendedName>
        <fullName evidence="4">RING-type domain-containing protein</fullName>
    </recommendedName>
</protein>
<gene>
    <name evidence="2" type="ORF">OJAV_G00181040</name>
</gene>
<reference evidence="2 3" key="1">
    <citation type="submission" date="2018-11" db="EMBL/GenBank/DDBJ databases">
        <authorList>
            <person name="Lopez-Roques C."/>
            <person name="Donnadieu C."/>
            <person name="Bouchez O."/>
            <person name="Klopp C."/>
            <person name="Cabau C."/>
            <person name="Zahm M."/>
        </authorList>
    </citation>
    <scope>NUCLEOTIDE SEQUENCE [LARGE SCALE GENOMIC DNA]</scope>
    <source>
        <strain evidence="2">RS831</strain>
        <tissue evidence="2">Whole body</tissue>
    </source>
</reference>
<evidence type="ECO:0000313" key="3">
    <source>
        <dbReference type="Proteomes" id="UP000283210"/>
    </source>
</evidence>
<evidence type="ECO:0000313" key="2">
    <source>
        <dbReference type="EMBL" id="RVE60469.1"/>
    </source>
</evidence>
<feature type="region of interest" description="Disordered" evidence="1">
    <location>
        <begin position="244"/>
        <end position="263"/>
    </location>
</feature>
<dbReference type="Gene3D" id="1.20.120.1750">
    <property type="match status" value="2"/>
</dbReference>
<dbReference type="AlphaFoldDB" id="A0A437CCD7"/>
<evidence type="ECO:0000256" key="1">
    <source>
        <dbReference type="SAM" id="MobiDB-lite"/>
    </source>
</evidence>
<keyword evidence="3" id="KW-1185">Reference proteome</keyword>
<dbReference type="OrthoDB" id="419317at2759"/>
<dbReference type="SUPFAM" id="SSF57850">
    <property type="entry name" value="RING/U-box"/>
    <property type="match status" value="2"/>
</dbReference>